<name>A0ABQ5KYP0_9EUKA</name>
<dbReference type="EMBL" id="BQXS01004801">
    <property type="protein sequence ID" value="GKT37556.1"/>
    <property type="molecule type" value="Genomic_DNA"/>
</dbReference>
<keyword evidence="2" id="KW-1185">Reference proteome</keyword>
<protein>
    <submittedName>
        <fullName evidence="1">Uncharacterized protein</fullName>
    </submittedName>
</protein>
<reference evidence="1" key="1">
    <citation type="submission" date="2022-03" db="EMBL/GenBank/DDBJ databases">
        <title>Draft genome sequence of Aduncisulcus paluster, a free-living microaerophilic Fornicata.</title>
        <authorList>
            <person name="Yuyama I."/>
            <person name="Kume K."/>
            <person name="Tamura T."/>
            <person name="Inagaki Y."/>
            <person name="Hashimoto T."/>
        </authorList>
    </citation>
    <scope>NUCLEOTIDE SEQUENCE</scope>
    <source>
        <strain evidence="1">NY0171</strain>
    </source>
</reference>
<gene>
    <name evidence="1" type="ORF">ADUPG1_003494</name>
</gene>
<evidence type="ECO:0000313" key="1">
    <source>
        <dbReference type="EMBL" id="GKT37556.1"/>
    </source>
</evidence>
<comment type="caution">
    <text evidence="1">The sequence shown here is derived from an EMBL/GenBank/DDBJ whole genome shotgun (WGS) entry which is preliminary data.</text>
</comment>
<accession>A0ABQ5KYP0</accession>
<evidence type="ECO:0000313" key="2">
    <source>
        <dbReference type="Proteomes" id="UP001057375"/>
    </source>
</evidence>
<sequence>MGANASTLASDITNTAIVPPKTTSTKEDIIANWNKEHPDREIDDITASGSQITITYVDIEGDVPAIDNDESNGIVFSGSIESPGGQKGRVDSLTFVYNNEISLTVTKGEKIYASDGVTQIDINNDGVIDAADTVDETNVLKAM</sequence>
<dbReference type="Proteomes" id="UP001057375">
    <property type="component" value="Unassembled WGS sequence"/>
</dbReference>
<organism evidence="1 2">
    <name type="scientific">Aduncisulcus paluster</name>
    <dbReference type="NCBI Taxonomy" id="2918883"/>
    <lineage>
        <taxon>Eukaryota</taxon>
        <taxon>Metamonada</taxon>
        <taxon>Carpediemonas-like organisms</taxon>
        <taxon>Aduncisulcus</taxon>
    </lineage>
</organism>
<proteinExistence type="predicted"/>
<feature type="non-terminal residue" evidence="1">
    <location>
        <position position="143"/>
    </location>
</feature>